<proteinExistence type="predicted"/>
<dbReference type="EMBL" id="CP109109">
    <property type="protein sequence ID" value="WSC02418.1"/>
    <property type="molecule type" value="Genomic_DNA"/>
</dbReference>
<dbReference type="Proteomes" id="UP001348369">
    <property type="component" value="Chromosome"/>
</dbReference>
<protein>
    <submittedName>
        <fullName evidence="1">Universal stress protein</fullName>
    </submittedName>
</protein>
<evidence type="ECO:0000313" key="1">
    <source>
        <dbReference type="EMBL" id="WSC02418.1"/>
    </source>
</evidence>
<organism evidence="1 2">
    <name type="scientific">Streptomyces scopuliridis</name>
    <dbReference type="NCBI Taxonomy" id="452529"/>
    <lineage>
        <taxon>Bacteria</taxon>
        <taxon>Bacillati</taxon>
        <taxon>Actinomycetota</taxon>
        <taxon>Actinomycetes</taxon>
        <taxon>Kitasatosporales</taxon>
        <taxon>Streptomycetaceae</taxon>
        <taxon>Streptomyces</taxon>
    </lineage>
</organism>
<name>A0ACD4ZVT8_9ACTN</name>
<keyword evidence="2" id="KW-1185">Reference proteome</keyword>
<sequence>MNPIVTAGLDGTPESLSAALWAAQEASARRAALRLLHAWVLLSPDRGDQQPENDQNYWPKRIVAEAGRTIEERFPDLRLYEDLVREEPVKALLEAAGESEALVLGSRDMAPLASFFLGDIGMHVLARSRTPTVLVRAREDSAPITEDGDVVLGLSLSGPCDALIEYGFDAAARRDVTLRVVHGRNLPPPAYNRGGLDPYLSHEMTREARRDLTQALRPWRDRFPDVPVVETVRMQSPARAVVRDIAGTGLLVVGRREERPALSPRIGHVLSAAVHHAPCPVAVVPHV</sequence>
<gene>
    <name evidence="1" type="ORF">OG835_39115</name>
</gene>
<accession>A0ACD4ZVT8</accession>
<evidence type="ECO:0000313" key="2">
    <source>
        <dbReference type="Proteomes" id="UP001348369"/>
    </source>
</evidence>
<reference evidence="1" key="1">
    <citation type="submission" date="2022-10" db="EMBL/GenBank/DDBJ databases">
        <title>The complete genomes of actinobacterial strains from the NBC collection.</title>
        <authorList>
            <person name="Joergensen T.S."/>
            <person name="Alvarez Arevalo M."/>
            <person name="Sterndorff E.B."/>
            <person name="Faurdal D."/>
            <person name="Vuksanovic O."/>
            <person name="Mourched A.-S."/>
            <person name="Charusanti P."/>
            <person name="Shaw S."/>
            <person name="Blin K."/>
            <person name="Weber T."/>
        </authorList>
    </citation>
    <scope>NUCLEOTIDE SEQUENCE</scope>
    <source>
        <strain evidence="1">NBC 01771</strain>
    </source>
</reference>